<comment type="caution">
    <text evidence="6">The sequence shown here is derived from an EMBL/GenBank/DDBJ whole genome shotgun (WGS) entry which is preliminary data.</text>
</comment>
<dbReference type="PANTHER" id="PTHR17920:SF3">
    <property type="entry name" value="TRANSMEMBRANE AND COILED-COIL DOMAIN-CONTAINING PROTEIN 4"/>
    <property type="match status" value="1"/>
</dbReference>
<dbReference type="AlphaFoldDB" id="A0A8K1C3H3"/>
<dbReference type="InterPro" id="IPR007941">
    <property type="entry name" value="DUF726"/>
</dbReference>
<protein>
    <submittedName>
        <fullName evidence="6">Uncharacterized protein</fullName>
    </submittedName>
</protein>
<evidence type="ECO:0000313" key="6">
    <source>
        <dbReference type="EMBL" id="TMW55766.1"/>
    </source>
</evidence>
<evidence type="ECO:0000313" key="7">
    <source>
        <dbReference type="Proteomes" id="UP000794436"/>
    </source>
</evidence>
<keyword evidence="7" id="KW-1185">Reference proteome</keyword>
<organism evidence="6 7">
    <name type="scientific">Pythium oligandrum</name>
    <name type="common">Mycoparasitic fungus</name>
    <dbReference type="NCBI Taxonomy" id="41045"/>
    <lineage>
        <taxon>Eukaryota</taxon>
        <taxon>Sar</taxon>
        <taxon>Stramenopiles</taxon>
        <taxon>Oomycota</taxon>
        <taxon>Peronosporomycetes</taxon>
        <taxon>Pythiales</taxon>
        <taxon>Pythiaceae</taxon>
        <taxon>Pythium</taxon>
    </lineage>
</organism>
<keyword evidence="5" id="KW-0472">Membrane</keyword>
<evidence type="ECO:0000256" key="2">
    <source>
        <dbReference type="ARBA" id="ARBA00009824"/>
    </source>
</evidence>
<sequence length="409" mass="45149">MTAKMRMQKDCEALAAKQLLTREQLADWNQRLATDDASRRQQLREELRVLFKRELDELITRLRLQQNQQQQQTLQQSDLVAVAAGGVLGMFNAWMRPAPAATPTPAPATRAVNNAQANLWASAFDGAQAFLNVSRQRRVLDHVQITHMAGDETTSDHVLLCVNGFMTQGADPSKNWGVWAQSSNVVLYALQWEAGDVDVWNEFCAHANENLKTSSAHELLTHFTGNPWHKAEDKASQVGVLLAQVLASEPTFCRGRRVSLLGHSLGGAVIYSALKELSRMRDEGLVKDLSVRYVKNALVFGGAFIPSARGLGCMAREIASDGKLINVYSERDDVLSKLYWALQLHAGGPIAAGCAPVDFAKARITNGVNIDVSDLLPPRVDNQFGHSYGHQMEAIRARVQPYVPLDTKE</sequence>
<dbReference type="SUPFAM" id="SSF53474">
    <property type="entry name" value="alpha/beta-Hydrolases"/>
    <property type="match status" value="1"/>
</dbReference>
<comment type="subcellular location">
    <subcellularLocation>
        <location evidence="1">Membrane</location>
        <topology evidence="1">Multi-pass membrane protein</topology>
    </subcellularLocation>
</comment>
<dbReference type="InterPro" id="IPR029058">
    <property type="entry name" value="AB_hydrolase_fold"/>
</dbReference>
<dbReference type="EMBL" id="SPLM01000147">
    <property type="protein sequence ID" value="TMW55766.1"/>
    <property type="molecule type" value="Genomic_DNA"/>
</dbReference>
<evidence type="ECO:0000256" key="1">
    <source>
        <dbReference type="ARBA" id="ARBA00004141"/>
    </source>
</evidence>
<comment type="similarity">
    <text evidence="2">Belongs to the TMCO4 family.</text>
</comment>
<gene>
    <name evidence="6" type="ORF">Poli38472_010648</name>
</gene>
<dbReference type="Pfam" id="PF05277">
    <property type="entry name" value="DUF726"/>
    <property type="match status" value="1"/>
</dbReference>
<dbReference type="PANTHER" id="PTHR17920">
    <property type="entry name" value="TRANSMEMBRANE AND COILED-COIL DOMAIN-CONTAINING PROTEIN 4 TMCO4"/>
    <property type="match status" value="1"/>
</dbReference>
<name>A0A8K1C3H3_PYTOL</name>
<proteinExistence type="inferred from homology"/>
<keyword evidence="3" id="KW-0812">Transmembrane</keyword>
<dbReference type="Gene3D" id="3.40.50.1820">
    <property type="entry name" value="alpha/beta hydrolase"/>
    <property type="match status" value="1"/>
</dbReference>
<evidence type="ECO:0000256" key="4">
    <source>
        <dbReference type="ARBA" id="ARBA00022989"/>
    </source>
</evidence>
<dbReference type="Proteomes" id="UP000794436">
    <property type="component" value="Unassembled WGS sequence"/>
</dbReference>
<evidence type="ECO:0000256" key="5">
    <source>
        <dbReference type="ARBA" id="ARBA00023136"/>
    </source>
</evidence>
<evidence type="ECO:0000256" key="3">
    <source>
        <dbReference type="ARBA" id="ARBA00022692"/>
    </source>
</evidence>
<dbReference type="GO" id="GO:0016020">
    <property type="term" value="C:membrane"/>
    <property type="evidence" value="ECO:0007669"/>
    <property type="project" value="UniProtKB-SubCell"/>
</dbReference>
<reference evidence="6" key="1">
    <citation type="submission" date="2019-03" db="EMBL/GenBank/DDBJ databases">
        <title>Long read genome sequence of the mycoparasitic Pythium oligandrum ATCC 38472 isolated from sugarbeet rhizosphere.</title>
        <authorList>
            <person name="Gaulin E."/>
        </authorList>
    </citation>
    <scope>NUCLEOTIDE SEQUENCE</scope>
    <source>
        <strain evidence="6">ATCC 38472_TT</strain>
    </source>
</reference>
<accession>A0A8K1C3H3</accession>
<keyword evidence="4" id="KW-1133">Transmembrane helix</keyword>
<dbReference type="OrthoDB" id="277931at2759"/>